<keyword evidence="1" id="KW-0472">Membrane</keyword>
<gene>
    <name evidence="2" type="ORF">ACFOEE_20220</name>
</gene>
<keyword evidence="1" id="KW-1133">Transmembrane helix</keyword>
<protein>
    <submittedName>
        <fullName evidence="2">Uncharacterized protein</fullName>
    </submittedName>
</protein>
<reference evidence="3" key="1">
    <citation type="journal article" date="2019" name="Int. J. Syst. Evol. Microbiol.">
        <title>The Global Catalogue of Microorganisms (GCM) 10K type strain sequencing project: providing services to taxonomists for standard genome sequencing and annotation.</title>
        <authorList>
            <consortium name="The Broad Institute Genomics Platform"/>
            <consortium name="The Broad Institute Genome Sequencing Center for Infectious Disease"/>
            <person name="Wu L."/>
            <person name="Ma J."/>
        </authorList>
    </citation>
    <scope>NUCLEOTIDE SEQUENCE [LARGE SCALE GENOMIC DNA]</scope>
    <source>
        <strain evidence="3">KCTC 42730</strain>
    </source>
</reference>
<name>A0ABV7CQS1_9GAMM</name>
<dbReference type="EMBL" id="JBHRSD010000048">
    <property type="protein sequence ID" value="MFC3034838.1"/>
    <property type="molecule type" value="Genomic_DNA"/>
</dbReference>
<dbReference type="RefSeq" id="WP_377128880.1">
    <property type="nucleotide sequence ID" value="NZ_JBHRSD010000048.1"/>
</dbReference>
<keyword evidence="3" id="KW-1185">Reference proteome</keyword>
<sequence length="91" mass="10094">MLKAVIYQLGSEPKLSLKRFLIGLAFFAAAVAFIALGYYTLAWLQLIGLVLLLPALVMAAWGYLGIFANRFAQVLEKTDVDPSIFDKDKLK</sequence>
<feature type="transmembrane region" description="Helical" evidence="1">
    <location>
        <begin position="46"/>
        <end position="68"/>
    </location>
</feature>
<evidence type="ECO:0000313" key="3">
    <source>
        <dbReference type="Proteomes" id="UP001595453"/>
    </source>
</evidence>
<comment type="caution">
    <text evidence="2">The sequence shown here is derived from an EMBL/GenBank/DDBJ whole genome shotgun (WGS) entry which is preliminary data.</text>
</comment>
<keyword evidence="1" id="KW-0812">Transmembrane</keyword>
<organism evidence="2 3">
    <name type="scientific">Pseudoalteromonas fenneropenaei</name>
    <dbReference type="NCBI Taxonomy" id="1737459"/>
    <lineage>
        <taxon>Bacteria</taxon>
        <taxon>Pseudomonadati</taxon>
        <taxon>Pseudomonadota</taxon>
        <taxon>Gammaproteobacteria</taxon>
        <taxon>Alteromonadales</taxon>
        <taxon>Pseudoalteromonadaceae</taxon>
        <taxon>Pseudoalteromonas</taxon>
    </lineage>
</organism>
<feature type="transmembrane region" description="Helical" evidence="1">
    <location>
        <begin position="20"/>
        <end position="40"/>
    </location>
</feature>
<dbReference type="Proteomes" id="UP001595453">
    <property type="component" value="Unassembled WGS sequence"/>
</dbReference>
<proteinExistence type="predicted"/>
<accession>A0ABV7CQS1</accession>
<evidence type="ECO:0000313" key="2">
    <source>
        <dbReference type="EMBL" id="MFC3034838.1"/>
    </source>
</evidence>
<evidence type="ECO:0000256" key="1">
    <source>
        <dbReference type="SAM" id="Phobius"/>
    </source>
</evidence>